<gene>
    <name evidence="2" type="ORF">JOF39_001272</name>
</gene>
<sequence>MAQGHPEDRVGGGDQGDQETRAMGPSAVCTTGRTVPSSPFAASSCSPGSILGSSAE</sequence>
<keyword evidence="3" id="KW-1185">Reference proteome</keyword>
<feature type="compositionally biased region" description="Basic and acidic residues" evidence="1">
    <location>
        <begin position="1"/>
        <end position="11"/>
    </location>
</feature>
<feature type="compositionally biased region" description="Low complexity" evidence="1">
    <location>
        <begin position="36"/>
        <end position="56"/>
    </location>
</feature>
<evidence type="ECO:0000313" key="3">
    <source>
        <dbReference type="Proteomes" id="UP001195422"/>
    </source>
</evidence>
<dbReference type="EMBL" id="JAGIOJ010000001">
    <property type="protein sequence ID" value="MBP2398191.1"/>
    <property type="molecule type" value="Genomic_DNA"/>
</dbReference>
<dbReference type="RefSeq" id="WP_308425070.1">
    <property type="nucleotide sequence ID" value="NZ_BMPH01000016.1"/>
</dbReference>
<name>A0ABS4XNT5_GLUPR</name>
<dbReference type="Proteomes" id="UP001195422">
    <property type="component" value="Unassembled WGS sequence"/>
</dbReference>
<reference evidence="2 3" key="1">
    <citation type="submission" date="2021-03" db="EMBL/GenBank/DDBJ databases">
        <title>Sequencing the genomes of 1000 actinobacteria strains.</title>
        <authorList>
            <person name="Klenk H.-P."/>
        </authorList>
    </citation>
    <scope>NUCLEOTIDE SEQUENCE [LARGE SCALE GENOMIC DNA]</scope>
    <source>
        <strain evidence="2 3">DSM 20168</strain>
    </source>
</reference>
<comment type="caution">
    <text evidence="2">The sequence shown here is derived from an EMBL/GenBank/DDBJ whole genome shotgun (WGS) entry which is preliminary data.</text>
</comment>
<accession>A0ABS4XNT5</accession>
<feature type="region of interest" description="Disordered" evidence="1">
    <location>
        <begin position="1"/>
        <end position="56"/>
    </location>
</feature>
<proteinExistence type="predicted"/>
<evidence type="ECO:0000313" key="2">
    <source>
        <dbReference type="EMBL" id="MBP2398191.1"/>
    </source>
</evidence>
<evidence type="ECO:0000256" key="1">
    <source>
        <dbReference type="SAM" id="MobiDB-lite"/>
    </source>
</evidence>
<organism evidence="2 3">
    <name type="scientific">Glutamicibacter protophormiae</name>
    <name type="common">Brevibacterium protophormiae</name>
    <dbReference type="NCBI Taxonomy" id="37930"/>
    <lineage>
        <taxon>Bacteria</taxon>
        <taxon>Bacillati</taxon>
        <taxon>Actinomycetota</taxon>
        <taxon>Actinomycetes</taxon>
        <taxon>Micrococcales</taxon>
        <taxon>Micrococcaceae</taxon>
        <taxon>Glutamicibacter</taxon>
    </lineage>
</organism>
<protein>
    <submittedName>
        <fullName evidence="2">Uncharacterized protein</fullName>
    </submittedName>
</protein>